<evidence type="ECO:0000259" key="7">
    <source>
        <dbReference type="PROSITE" id="PS51387"/>
    </source>
</evidence>
<dbReference type="KEGG" id="ttt:THITE_123328"/>
<dbReference type="InterPro" id="IPR050416">
    <property type="entry name" value="FAD-linked_Oxidoreductase"/>
</dbReference>
<dbReference type="Pfam" id="PF01565">
    <property type="entry name" value="FAD_binding_4"/>
    <property type="match status" value="1"/>
</dbReference>
<keyword evidence="2" id="KW-0285">Flavoprotein</keyword>
<name>G2QVA6_THETT</name>
<dbReference type="HOGENOM" id="CLU_018354_1_2_1"/>
<dbReference type="InterPro" id="IPR006094">
    <property type="entry name" value="Oxid_FAD_bind_N"/>
</dbReference>
<evidence type="ECO:0000256" key="3">
    <source>
        <dbReference type="ARBA" id="ARBA00022827"/>
    </source>
</evidence>
<evidence type="ECO:0000313" key="9">
    <source>
        <dbReference type="Proteomes" id="UP000008181"/>
    </source>
</evidence>
<dbReference type="InterPro" id="IPR016166">
    <property type="entry name" value="FAD-bd_PCMH"/>
</dbReference>
<dbReference type="InterPro" id="IPR016169">
    <property type="entry name" value="FAD-bd_PCMH_sub2"/>
</dbReference>
<evidence type="ECO:0000313" key="8">
    <source>
        <dbReference type="EMBL" id="AEO63793.1"/>
    </source>
</evidence>
<reference evidence="8 9" key="1">
    <citation type="journal article" date="2011" name="Nat. Biotechnol.">
        <title>Comparative genomic analysis of the thermophilic biomass-degrading fungi Myceliophthora thermophila and Thielavia terrestris.</title>
        <authorList>
            <person name="Berka R.M."/>
            <person name="Grigoriev I.V."/>
            <person name="Otillar R."/>
            <person name="Salamov A."/>
            <person name="Grimwood J."/>
            <person name="Reid I."/>
            <person name="Ishmael N."/>
            <person name="John T."/>
            <person name="Darmond C."/>
            <person name="Moisan M.-C."/>
            <person name="Henrissat B."/>
            <person name="Coutinho P.M."/>
            <person name="Lombard V."/>
            <person name="Natvig D.O."/>
            <person name="Lindquist E."/>
            <person name="Schmutz J."/>
            <person name="Lucas S."/>
            <person name="Harris P."/>
            <person name="Powlowski J."/>
            <person name="Bellemare A."/>
            <person name="Taylor D."/>
            <person name="Butler G."/>
            <person name="de Vries R.P."/>
            <person name="Allijn I.E."/>
            <person name="van den Brink J."/>
            <person name="Ushinsky S."/>
            <person name="Storms R."/>
            <person name="Powell A.J."/>
            <person name="Paulsen I.T."/>
            <person name="Elbourne L.D.H."/>
            <person name="Baker S.E."/>
            <person name="Magnuson J."/>
            <person name="LaBoissiere S."/>
            <person name="Clutterbuck A.J."/>
            <person name="Martinez D."/>
            <person name="Wogulis M."/>
            <person name="de Leon A.L."/>
            <person name="Rey M.W."/>
            <person name="Tsang A."/>
        </authorList>
    </citation>
    <scope>NUCLEOTIDE SEQUENCE [LARGE SCALE GENOMIC DNA]</scope>
    <source>
        <strain evidence="9">ATCC 38088 / NRRL 8126</strain>
    </source>
</reference>
<dbReference type="GeneID" id="11521571"/>
<organism evidence="8 9">
    <name type="scientific">Thermothielavioides terrestris (strain ATCC 38088 / NRRL 8126)</name>
    <name type="common">Thielavia terrestris</name>
    <dbReference type="NCBI Taxonomy" id="578455"/>
    <lineage>
        <taxon>Eukaryota</taxon>
        <taxon>Fungi</taxon>
        <taxon>Dikarya</taxon>
        <taxon>Ascomycota</taxon>
        <taxon>Pezizomycotina</taxon>
        <taxon>Sordariomycetes</taxon>
        <taxon>Sordariomycetidae</taxon>
        <taxon>Sordariales</taxon>
        <taxon>Chaetomiaceae</taxon>
        <taxon>Thermothielavioides</taxon>
        <taxon>Thermothielavioides terrestris</taxon>
    </lineage>
</organism>
<dbReference type="EMBL" id="CP003009">
    <property type="protein sequence ID" value="AEO63793.1"/>
    <property type="molecule type" value="Genomic_DNA"/>
</dbReference>
<dbReference type="PROSITE" id="PS51387">
    <property type="entry name" value="FAD_PCMH"/>
    <property type="match status" value="1"/>
</dbReference>
<dbReference type="eggNOG" id="KOG1231">
    <property type="taxonomic scope" value="Eukaryota"/>
</dbReference>
<feature type="domain" description="FAD-binding PCMH-type" evidence="7">
    <location>
        <begin position="87"/>
        <end position="258"/>
    </location>
</feature>
<keyword evidence="4" id="KW-0560">Oxidoreductase</keyword>
<dbReference type="AlphaFoldDB" id="G2QVA6"/>
<protein>
    <recommendedName>
        <fullName evidence="7">FAD-binding PCMH-type domain-containing protein</fullName>
    </recommendedName>
</protein>
<dbReference type="PANTHER" id="PTHR42973:SF22">
    <property type="entry name" value="FAD-BINDING PCMH-TYPE DOMAIN-CONTAINING PROTEIN-RELATED"/>
    <property type="match status" value="1"/>
</dbReference>
<feature type="region of interest" description="Disordered" evidence="5">
    <location>
        <begin position="29"/>
        <end position="48"/>
    </location>
</feature>
<accession>G2QVA6</accession>
<feature type="signal peptide" evidence="6">
    <location>
        <begin position="1"/>
        <end position="22"/>
    </location>
</feature>
<gene>
    <name evidence="8" type="ORF">THITE_123328</name>
</gene>
<sequence length="518" mass="53685">MDTPAWTWLRIVLLVPLSGALASCVTRPASSASSSLSPTPTSSTSGGPWNRPTCCDVLASTLGSKVSFPSSNAYNASISSYWSQQESEIAPRCIVSPSSASDVSAALKVLVPRACKFAVRGGGHGAIAGIANIDDGVTIDLGGLSAVTVSSDNKKVKVGGGASWGAVYARLSPLGLAAPGARHATVGVGGSSLGGGFGFFAPKVGFACDNVVQFEVVLANGNIVTASPRTNPNLWRALRGGGNNFGIVTEFTFKTFPLGPMWAGEAYFSASALEAQTQTLYSFTANTNYDLNAGLTVNYAFTPASGPLLTNTYAYAQPVVNPPIFQPFATMAGQLLNNTSVTTLADFSVAQAKESPNGFQEITFATTFENDLGMLRELWAIYTASTNSVANVSGIQWSLSLDPIVPAVVARSDANGGNVLGLRVPAHGLILAVLTATFGSAGDYEIVQAAADKLLADIMEAAKARGVFNPYVDVNHAGKSQDPLASYGLANLAFLKATALHFDPRGVFQTLMPGGFKL</sequence>
<dbReference type="GO" id="GO:0016491">
    <property type="term" value="F:oxidoreductase activity"/>
    <property type="evidence" value="ECO:0007669"/>
    <property type="project" value="UniProtKB-KW"/>
</dbReference>
<dbReference type="PANTHER" id="PTHR42973">
    <property type="entry name" value="BINDING OXIDOREDUCTASE, PUTATIVE (AFU_ORTHOLOGUE AFUA_1G17690)-RELATED"/>
    <property type="match status" value="1"/>
</dbReference>
<evidence type="ECO:0000256" key="1">
    <source>
        <dbReference type="ARBA" id="ARBA00005466"/>
    </source>
</evidence>
<dbReference type="Proteomes" id="UP000008181">
    <property type="component" value="Chromosome 1"/>
</dbReference>
<feature type="chain" id="PRO_5003436710" description="FAD-binding PCMH-type domain-containing protein" evidence="6">
    <location>
        <begin position="23"/>
        <end position="518"/>
    </location>
</feature>
<dbReference type="Gene3D" id="3.30.465.10">
    <property type="match status" value="1"/>
</dbReference>
<keyword evidence="3" id="KW-0274">FAD</keyword>
<dbReference type="RefSeq" id="XP_003650129.1">
    <property type="nucleotide sequence ID" value="XM_003650081.1"/>
</dbReference>
<proteinExistence type="inferred from homology"/>
<keyword evidence="9" id="KW-1185">Reference proteome</keyword>
<evidence type="ECO:0000256" key="6">
    <source>
        <dbReference type="SAM" id="SignalP"/>
    </source>
</evidence>
<evidence type="ECO:0000256" key="5">
    <source>
        <dbReference type="SAM" id="MobiDB-lite"/>
    </source>
</evidence>
<dbReference type="OrthoDB" id="2151789at2759"/>
<evidence type="ECO:0000256" key="4">
    <source>
        <dbReference type="ARBA" id="ARBA00023002"/>
    </source>
</evidence>
<evidence type="ECO:0000256" key="2">
    <source>
        <dbReference type="ARBA" id="ARBA00022630"/>
    </source>
</evidence>
<dbReference type="GO" id="GO:0071949">
    <property type="term" value="F:FAD binding"/>
    <property type="evidence" value="ECO:0007669"/>
    <property type="project" value="InterPro"/>
</dbReference>
<dbReference type="SUPFAM" id="SSF56176">
    <property type="entry name" value="FAD-binding/transporter-associated domain-like"/>
    <property type="match status" value="1"/>
</dbReference>
<comment type="similarity">
    <text evidence="1">Belongs to the oxygen-dependent FAD-linked oxidoreductase family.</text>
</comment>
<feature type="compositionally biased region" description="Low complexity" evidence="5">
    <location>
        <begin position="29"/>
        <end position="45"/>
    </location>
</feature>
<dbReference type="InterPro" id="IPR036318">
    <property type="entry name" value="FAD-bd_PCMH-like_sf"/>
</dbReference>
<keyword evidence="6" id="KW-0732">Signal</keyword>